<dbReference type="PROSITE" id="PS51635">
    <property type="entry name" value="PNPLA"/>
    <property type="match status" value="1"/>
</dbReference>
<dbReference type="SUPFAM" id="SSF52151">
    <property type="entry name" value="FabD/lysophospholipase-like"/>
    <property type="match status" value="1"/>
</dbReference>
<feature type="coiled-coil region" evidence="5">
    <location>
        <begin position="250"/>
        <end position="277"/>
    </location>
</feature>
<feature type="active site" description="Nucleophile" evidence="4">
    <location>
        <position position="40"/>
    </location>
</feature>
<keyword evidence="2 4" id="KW-0442">Lipid degradation</keyword>
<gene>
    <name evidence="7" type="ORF">QQ91_015180</name>
</gene>
<evidence type="ECO:0000313" key="7">
    <source>
        <dbReference type="EMBL" id="NEV68456.1"/>
    </source>
</evidence>
<reference evidence="7" key="1">
    <citation type="submission" date="2014-11" db="EMBL/GenBank/DDBJ databases">
        <authorList>
            <person name="Malar M.C."/>
            <person name="Sen D."/>
            <person name="Tripathy S."/>
        </authorList>
    </citation>
    <scope>NUCLEOTIDE SEQUENCE</scope>
    <source>
        <strain evidence="7">BDU141951</strain>
    </source>
</reference>
<dbReference type="Gene3D" id="3.40.1090.10">
    <property type="entry name" value="Cytosolic phospholipase A2 catalytic domain"/>
    <property type="match status" value="2"/>
</dbReference>
<evidence type="ECO:0000256" key="1">
    <source>
        <dbReference type="ARBA" id="ARBA00022801"/>
    </source>
</evidence>
<dbReference type="PANTHER" id="PTHR14226:SF76">
    <property type="entry name" value="NTE FAMILY PROTEIN RSSA"/>
    <property type="match status" value="1"/>
</dbReference>
<reference evidence="7" key="2">
    <citation type="journal article" date="2015" name="Genome Announc.">
        <title>Draft Genome Sequence of Filamentous Marine Cyanobacterium Lyngbya confervoides Strain BDU141951.</title>
        <authorList>
            <person name="Chandrababunaidu M.M."/>
            <person name="Sen D."/>
            <person name="Tripathy S."/>
        </authorList>
    </citation>
    <scope>NUCLEOTIDE SEQUENCE</scope>
    <source>
        <strain evidence="7">BDU141951</strain>
    </source>
</reference>
<evidence type="ECO:0000256" key="6">
    <source>
        <dbReference type="SAM" id="MobiDB-lite"/>
    </source>
</evidence>
<feature type="compositionally biased region" description="Polar residues" evidence="6">
    <location>
        <begin position="190"/>
        <end position="203"/>
    </location>
</feature>
<keyword evidence="1 4" id="KW-0378">Hydrolase</keyword>
<feature type="short sequence motif" description="GXSXG" evidence="4">
    <location>
        <begin position="38"/>
        <end position="42"/>
    </location>
</feature>
<feature type="short sequence motif" description="DGA/G" evidence="4">
    <location>
        <begin position="154"/>
        <end position="156"/>
    </location>
</feature>
<dbReference type="AlphaFoldDB" id="A0A0C1V7R2"/>
<dbReference type="GO" id="GO:0016787">
    <property type="term" value="F:hydrolase activity"/>
    <property type="evidence" value="ECO:0007669"/>
    <property type="project" value="UniProtKB-UniRule"/>
</dbReference>
<dbReference type="EMBL" id="JTHE02000003">
    <property type="protein sequence ID" value="NEV68456.1"/>
    <property type="molecule type" value="Genomic_DNA"/>
</dbReference>
<name>A0A0C1V7R2_9CYAN</name>
<organism evidence="7">
    <name type="scientific">Lyngbya confervoides BDU141951</name>
    <dbReference type="NCBI Taxonomy" id="1574623"/>
    <lineage>
        <taxon>Bacteria</taxon>
        <taxon>Bacillati</taxon>
        <taxon>Cyanobacteriota</taxon>
        <taxon>Cyanophyceae</taxon>
        <taxon>Oscillatoriophycideae</taxon>
        <taxon>Oscillatoriales</taxon>
        <taxon>Microcoleaceae</taxon>
        <taxon>Lyngbya</taxon>
    </lineage>
</organism>
<dbReference type="InterPro" id="IPR016035">
    <property type="entry name" value="Acyl_Trfase/lysoPLipase"/>
</dbReference>
<evidence type="ECO:0000256" key="5">
    <source>
        <dbReference type="SAM" id="Coils"/>
    </source>
</evidence>
<keyword evidence="5" id="KW-0175">Coiled coil</keyword>
<accession>A0A0C1V7R2</accession>
<evidence type="ECO:0000256" key="2">
    <source>
        <dbReference type="ARBA" id="ARBA00022963"/>
    </source>
</evidence>
<dbReference type="PANTHER" id="PTHR14226">
    <property type="entry name" value="NEUROPATHY TARGET ESTERASE/SWISS CHEESE D.MELANOGASTER"/>
    <property type="match status" value="1"/>
</dbReference>
<evidence type="ECO:0000256" key="3">
    <source>
        <dbReference type="ARBA" id="ARBA00023098"/>
    </source>
</evidence>
<keyword evidence="3 4" id="KW-0443">Lipid metabolism</keyword>
<dbReference type="InterPro" id="IPR050301">
    <property type="entry name" value="NTE"/>
</dbReference>
<protein>
    <submittedName>
        <fullName evidence="7">Patatin family protein</fullName>
    </submittedName>
</protein>
<dbReference type="GO" id="GO:0016042">
    <property type="term" value="P:lipid catabolic process"/>
    <property type="evidence" value="ECO:0007669"/>
    <property type="project" value="UniProtKB-UniRule"/>
</dbReference>
<dbReference type="CDD" id="cd07228">
    <property type="entry name" value="Pat_NTE_like_bacteria"/>
    <property type="match status" value="1"/>
</dbReference>
<reference evidence="7" key="3">
    <citation type="submission" date="2020-02" db="EMBL/GenBank/DDBJ databases">
        <authorList>
            <person name="Sarangi A.N."/>
            <person name="Ghosh S."/>
            <person name="Mukherjee M."/>
            <person name="Tripathy S."/>
        </authorList>
    </citation>
    <scope>NUCLEOTIDE SEQUENCE</scope>
    <source>
        <strain evidence="7">BDU141951</strain>
    </source>
</reference>
<proteinExistence type="predicted"/>
<evidence type="ECO:0000256" key="4">
    <source>
        <dbReference type="PROSITE-ProRule" id="PRU01161"/>
    </source>
</evidence>
<comment type="caution">
    <text evidence="4">Lacks conserved residue(s) required for the propagation of feature annotation.</text>
</comment>
<feature type="active site" description="Proton acceptor" evidence="4">
    <location>
        <position position="154"/>
    </location>
</feature>
<comment type="caution">
    <text evidence="7">The sequence shown here is derived from an EMBL/GenBank/DDBJ whole genome shotgun (WGS) entry which is preliminary data.</text>
</comment>
<feature type="region of interest" description="Disordered" evidence="6">
    <location>
        <begin position="180"/>
        <end position="236"/>
    </location>
</feature>
<sequence length="357" mass="39010">MVKTLGLALGSGGARGWAHIGVIRALEEAGIQIHAIAGSSIGAFVGAIYAADELDELEAFVQNLNWRAIVSYFDVVFPSTGLLDGNRIYDLLSEHLYDRHIEDTTIPFCCVATDLETGGPVCLEQGHLADAVRASISIPGIFTPFLHSGRHLGDGGIVNPVPVDVARRLGVDVVLAVNLNHPAPPDETSGEMSTDSTAAPTRNQPDDSDPEMADGDRGAESSDNPLTEASESDRNRMPEQLDRLADQFQSTRAAKVLQRLQDQYATLQDQLQAKLDNWMPEERQGPNIFDVIGVSLNVMEQRVTHSMLTEHPPEILLQPPLSQYGIFDFHQAKAIIQTGYDYAQQQLPEIKAHLQME</sequence>
<dbReference type="Pfam" id="PF01734">
    <property type="entry name" value="Patatin"/>
    <property type="match status" value="1"/>
</dbReference>
<dbReference type="InterPro" id="IPR002641">
    <property type="entry name" value="PNPLA_dom"/>
</dbReference>